<evidence type="ECO:0000256" key="2">
    <source>
        <dbReference type="SAM" id="Phobius"/>
    </source>
</evidence>
<evidence type="ECO:0000256" key="1">
    <source>
        <dbReference type="SAM" id="MobiDB-lite"/>
    </source>
</evidence>
<dbReference type="Proteomes" id="UP000680866">
    <property type="component" value="Chromosome"/>
</dbReference>
<keyword evidence="2" id="KW-1133">Transmembrane helix</keyword>
<keyword evidence="2" id="KW-0812">Transmembrane</keyword>
<feature type="transmembrane region" description="Helical" evidence="2">
    <location>
        <begin position="7"/>
        <end position="29"/>
    </location>
</feature>
<protein>
    <submittedName>
        <fullName evidence="3">Uncharacterized protein</fullName>
    </submittedName>
</protein>
<evidence type="ECO:0000313" key="3">
    <source>
        <dbReference type="EMBL" id="BCJ68697.1"/>
    </source>
</evidence>
<accession>A0A810N5X3</accession>
<feature type="transmembrane region" description="Helical" evidence="2">
    <location>
        <begin position="35"/>
        <end position="54"/>
    </location>
</feature>
<dbReference type="KEGG" id="pry:Prubr_57180"/>
<organism evidence="3 4">
    <name type="scientific">Polymorphospora rubra</name>
    <dbReference type="NCBI Taxonomy" id="338584"/>
    <lineage>
        <taxon>Bacteria</taxon>
        <taxon>Bacillati</taxon>
        <taxon>Actinomycetota</taxon>
        <taxon>Actinomycetes</taxon>
        <taxon>Micromonosporales</taxon>
        <taxon>Micromonosporaceae</taxon>
        <taxon>Polymorphospora</taxon>
    </lineage>
</organism>
<reference evidence="3" key="1">
    <citation type="submission" date="2020-08" db="EMBL/GenBank/DDBJ databases">
        <title>Whole genome shotgun sequence of Polymorphospora rubra NBRC 101157.</title>
        <authorList>
            <person name="Komaki H."/>
            <person name="Tamura T."/>
        </authorList>
    </citation>
    <scope>NUCLEOTIDE SEQUENCE</scope>
    <source>
        <strain evidence="3">NBRC 101157</strain>
    </source>
</reference>
<feature type="compositionally biased region" description="Gly residues" evidence="1">
    <location>
        <begin position="447"/>
        <end position="469"/>
    </location>
</feature>
<evidence type="ECO:0000313" key="4">
    <source>
        <dbReference type="Proteomes" id="UP000680866"/>
    </source>
</evidence>
<feature type="transmembrane region" description="Helical" evidence="2">
    <location>
        <begin position="66"/>
        <end position="83"/>
    </location>
</feature>
<proteinExistence type="predicted"/>
<sequence>MLGIGAVVALGLGGLWLVLAPYYGTILVWELRGGLPLFAALAVAVATYLAARTLASSLYGGYRTGVALLAGVLGLAGGGWWMLHTFYEQDRTYLAEVEVVDAAVPGLEPRAPYQVGVAQARPNLGDTTGEIAGTSYLPGVDRFATLVDRRGWLAGYEVAFTQQIPLQGRGATDQKCQFDREHATRRVSGWFGHNLGRQISSERRWVRFDGDDVYAYCDGDRPVVVVPLKRQVGVWVVVEKPAGVALYDGATGALTFTTDTAGIPGPSYPSSIAGWQRESTGAMGSFADWFFGRVGWQVPDDGTNAGNDAEFTLATADGRRPVYVTPMAGRGSATAISVVSVVPARHAGLGLAPVTVHRLDPVWVSPGAIVDRIRADYQDIPNWVNINVYEVVPTGGDGWAATLGTGQNILYRASGAGDLSGDKATCLQRADGSEIRCGSVADRDGRGPGGAYGDAGAPGGGGVPSGDLGGLTDAELAELHRRVADEVACRLAGTCGRN</sequence>
<keyword evidence="2" id="KW-0472">Membrane</keyword>
<name>A0A810N5X3_9ACTN</name>
<dbReference type="AlphaFoldDB" id="A0A810N5X3"/>
<dbReference type="EMBL" id="AP023359">
    <property type="protein sequence ID" value="BCJ68697.1"/>
    <property type="molecule type" value="Genomic_DNA"/>
</dbReference>
<dbReference type="RefSeq" id="WP_212817888.1">
    <property type="nucleotide sequence ID" value="NZ_AP023359.1"/>
</dbReference>
<gene>
    <name evidence="3" type="ORF">Prubr_57180</name>
</gene>
<keyword evidence="4" id="KW-1185">Reference proteome</keyword>
<feature type="region of interest" description="Disordered" evidence="1">
    <location>
        <begin position="438"/>
        <end position="469"/>
    </location>
</feature>